<dbReference type="Pfam" id="PF24703">
    <property type="entry name" value="DUF7666"/>
    <property type="match status" value="1"/>
</dbReference>
<gene>
    <name evidence="2" type="ORF">DXC39_29980</name>
</gene>
<evidence type="ECO:0000313" key="3">
    <source>
        <dbReference type="Proteomes" id="UP000261257"/>
    </source>
</evidence>
<evidence type="ECO:0000259" key="1">
    <source>
        <dbReference type="Pfam" id="PF24703"/>
    </source>
</evidence>
<protein>
    <recommendedName>
        <fullName evidence="1">DUF7666 domain-containing protein</fullName>
    </recommendedName>
</protein>
<evidence type="ECO:0000313" key="2">
    <source>
        <dbReference type="EMBL" id="RGL94102.1"/>
    </source>
</evidence>
<reference evidence="2 3" key="1">
    <citation type="submission" date="2018-08" db="EMBL/GenBank/DDBJ databases">
        <title>A genome reference for cultivated species of the human gut microbiota.</title>
        <authorList>
            <person name="Zou Y."/>
            <person name="Xue W."/>
            <person name="Luo G."/>
        </authorList>
    </citation>
    <scope>NUCLEOTIDE SEQUENCE [LARGE SCALE GENOMIC DNA]</scope>
    <source>
        <strain evidence="2 3">TF05-11AC</strain>
    </source>
</reference>
<sequence length="186" mass="21201">MIIAYKGFDKDLSCTAGGNRFQYELGTWNEETEANCARNGFHCAENPLDCLSYYPDWGSALYYLVLADGDIDEDANDSRISCTRLRLVKQLELPEFIAHSLRYICEYPFRKDTNFRVETERGEAYRGFTVVRGKRPLAKGRIGDVLGFLKEEPDSQRIAEAGIYVVDGEEIMPDIWYGIKGRQEAA</sequence>
<feature type="domain" description="DUF7666" evidence="1">
    <location>
        <begin position="2"/>
        <end position="99"/>
    </location>
</feature>
<dbReference type="Proteomes" id="UP000261257">
    <property type="component" value="Unassembled WGS sequence"/>
</dbReference>
<dbReference type="AlphaFoldDB" id="A0A3E4TRX8"/>
<dbReference type="EMBL" id="QSSQ01000055">
    <property type="protein sequence ID" value="RGL94102.1"/>
    <property type="molecule type" value="Genomic_DNA"/>
</dbReference>
<name>A0A3E4TRX8_9FIRM</name>
<dbReference type="InterPro" id="IPR056083">
    <property type="entry name" value="DUF7666"/>
</dbReference>
<dbReference type="RefSeq" id="WP_117624065.1">
    <property type="nucleotide sequence ID" value="NZ_CAUFPL010000094.1"/>
</dbReference>
<comment type="caution">
    <text evidence="2">The sequence shown here is derived from an EMBL/GenBank/DDBJ whole genome shotgun (WGS) entry which is preliminary data.</text>
</comment>
<accession>A0A3E4TRX8</accession>
<proteinExistence type="predicted"/>
<organism evidence="2 3">
    <name type="scientific">Hungatella hathewayi</name>
    <dbReference type="NCBI Taxonomy" id="154046"/>
    <lineage>
        <taxon>Bacteria</taxon>
        <taxon>Bacillati</taxon>
        <taxon>Bacillota</taxon>
        <taxon>Clostridia</taxon>
        <taxon>Lachnospirales</taxon>
        <taxon>Lachnospiraceae</taxon>
        <taxon>Hungatella</taxon>
    </lineage>
</organism>